<organism evidence="6 8">
    <name type="scientific">Roseovarius indicus</name>
    <dbReference type="NCBI Taxonomy" id="540747"/>
    <lineage>
        <taxon>Bacteria</taxon>
        <taxon>Pseudomonadati</taxon>
        <taxon>Pseudomonadota</taxon>
        <taxon>Alphaproteobacteria</taxon>
        <taxon>Rhodobacterales</taxon>
        <taxon>Roseobacteraceae</taxon>
        <taxon>Roseovarius</taxon>
    </lineage>
</organism>
<feature type="binding site" evidence="5">
    <location>
        <begin position="123"/>
        <end position="128"/>
    </location>
    <ligand>
        <name>S-adenosyl-L-methionine</name>
        <dbReference type="ChEBI" id="CHEBI:59789"/>
    </ligand>
</feature>
<keyword evidence="3 5" id="KW-0949">S-adenosyl-L-methionine</keyword>
<dbReference type="InterPro" id="IPR029028">
    <property type="entry name" value="Alpha/beta_knot_MTases"/>
</dbReference>
<dbReference type="HAMAP" id="MF_00658">
    <property type="entry name" value="23SrRNA_methyltr_H"/>
    <property type="match status" value="1"/>
</dbReference>
<evidence type="ECO:0000313" key="8">
    <source>
        <dbReference type="Proteomes" id="UP000051401"/>
    </source>
</evidence>
<comment type="function">
    <text evidence="5">Specifically methylates the pseudouridine at position 1915 (m3Psi1915) in 23S rRNA.</text>
</comment>
<evidence type="ECO:0000313" key="9">
    <source>
        <dbReference type="Proteomes" id="UP000325785"/>
    </source>
</evidence>
<reference evidence="7 9" key="2">
    <citation type="submission" date="2018-08" db="EMBL/GenBank/DDBJ databases">
        <title>Genetic Globetrotter - A new plasmid hitch-hiking vast phylogenetic and geographic distances.</title>
        <authorList>
            <person name="Vollmers J."/>
            <person name="Petersen J."/>
        </authorList>
    </citation>
    <scope>NUCLEOTIDE SEQUENCE [LARGE SCALE GENOMIC DNA]</scope>
    <source>
        <strain evidence="7 9">DSM 26383</strain>
    </source>
</reference>
<dbReference type="Pfam" id="PF02590">
    <property type="entry name" value="SPOUT_MTase"/>
    <property type="match status" value="1"/>
</dbReference>
<dbReference type="Proteomes" id="UP000325785">
    <property type="component" value="Chromosome"/>
</dbReference>
<dbReference type="PATRIC" id="fig|540747.5.peg.971"/>
<keyword evidence="8" id="KW-1185">Reference proteome</keyword>
<dbReference type="NCBIfam" id="NF000988">
    <property type="entry name" value="PRK00103.2-2"/>
    <property type="match status" value="1"/>
</dbReference>
<dbReference type="EC" id="2.1.1.177" evidence="5"/>
<dbReference type="Proteomes" id="UP000051401">
    <property type="component" value="Unassembled WGS sequence"/>
</dbReference>
<gene>
    <name evidence="5 7" type="primary">rlmH</name>
    <name evidence="7" type="ORF">RIdsm_00101</name>
    <name evidence="6" type="ORF">XM52_16240</name>
</gene>
<dbReference type="InterPro" id="IPR029026">
    <property type="entry name" value="tRNA_m1G_MTases_N"/>
</dbReference>
<protein>
    <recommendedName>
        <fullName evidence="5">Ribosomal RNA large subunit methyltransferase H</fullName>
        <ecNumber evidence="5">2.1.1.177</ecNumber>
    </recommendedName>
    <alternativeName>
        <fullName evidence="5">23S rRNA (pseudouridine1915-N3)-methyltransferase</fullName>
    </alternativeName>
    <alternativeName>
        <fullName evidence="5">23S rRNA m3Psi1915 methyltransferase</fullName>
    </alternativeName>
    <alternativeName>
        <fullName evidence="5">rRNA (pseudouridine-N3-)-methyltransferase RlmH</fullName>
    </alternativeName>
</protein>
<dbReference type="KEGG" id="rid:RIdsm_00101"/>
<feature type="binding site" evidence="5">
    <location>
        <position position="104"/>
    </location>
    <ligand>
        <name>S-adenosyl-L-methionine</name>
        <dbReference type="ChEBI" id="CHEBI:59789"/>
    </ligand>
</feature>
<dbReference type="AlphaFoldDB" id="A0A0T5P6I6"/>
<keyword evidence="1 5" id="KW-0489">Methyltransferase</keyword>
<dbReference type="Gene3D" id="3.40.1280.10">
    <property type="match status" value="1"/>
</dbReference>
<comment type="subunit">
    <text evidence="5">Homodimer.</text>
</comment>
<dbReference type="RefSeq" id="WP_057817401.1">
    <property type="nucleotide sequence ID" value="NZ_CAXRJZ010000108.1"/>
</dbReference>
<accession>A0A0T5P6I6</accession>
<feature type="binding site" evidence="5">
    <location>
        <position position="72"/>
    </location>
    <ligand>
        <name>S-adenosyl-L-methionine</name>
        <dbReference type="ChEBI" id="CHEBI:59789"/>
    </ligand>
</feature>
<evidence type="ECO:0000313" key="6">
    <source>
        <dbReference type="EMBL" id="KRS16781.1"/>
    </source>
</evidence>
<comment type="subcellular location">
    <subcellularLocation>
        <location evidence="5">Cytoplasm</location>
    </subcellularLocation>
</comment>
<evidence type="ECO:0000313" key="7">
    <source>
        <dbReference type="EMBL" id="QEW24324.1"/>
    </source>
</evidence>
<evidence type="ECO:0000256" key="3">
    <source>
        <dbReference type="ARBA" id="ARBA00022691"/>
    </source>
</evidence>
<dbReference type="PIRSF" id="PIRSF004505">
    <property type="entry name" value="MT_bac"/>
    <property type="match status" value="1"/>
</dbReference>
<evidence type="ECO:0000256" key="4">
    <source>
        <dbReference type="ARBA" id="ARBA00038303"/>
    </source>
</evidence>
<evidence type="ECO:0000256" key="1">
    <source>
        <dbReference type="ARBA" id="ARBA00022603"/>
    </source>
</evidence>
<dbReference type="GO" id="GO:0005737">
    <property type="term" value="C:cytoplasm"/>
    <property type="evidence" value="ECO:0007669"/>
    <property type="project" value="UniProtKB-SubCell"/>
</dbReference>
<dbReference type="PANTHER" id="PTHR33603">
    <property type="entry name" value="METHYLTRANSFERASE"/>
    <property type="match status" value="1"/>
</dbReference>
<dbReference type="NCBIfam" id="NF000989">
    <property type="entry name" value="PRK00103.2-3"/>
    <property type="match status" value="1"/>
</dbReference>
<dbReference type="EMBL" id="LAXI01000011">
    <property type="protein sequence ID" value="KRS16781.1"/>
    <property type="molecule type" value="Genomic_DNA"/>
</dbReference>
<dbReference type="CDD" id="cd18081">
    <property type="entry name" value="RlmH-like"/>
    <property type="match status" value="1"/>
</dbReference>
<keyword evidence="2 5" id="KW-0808">Transferase</keyword>
<dbReference type="OrthoDB" id="9806643at2"/>
<evidence type="ECO:0000256" key="2">
    <source>
        <dbReference type="ARBA" id="ARBA00022679"/>
    </source>
</evidence>
<dbReference type="InterPro" id="IPR003742">
    <property type="entry name" value="RlmH-like"/>
</dbReference>
<comment type="catalytic activity">
    <reaction evidence="5">
        <text>pseudouridine(1915) in 23S rRNA + S-adenosyl-L-methionine = N(3)-methylpseudouridine(1915) in 23S rRNA + S-adenosyl-L-homocysteine + H(+)</text>
        <dbReference type="Rhea" id="RHEA:42752"/>
        <dbReference type="Rhea" id="RHEA-COMP:10221"/>
        <dbReference type="Rhea" id="RHEA-COMP:10222"/>
        <dbReference type="ChEBI" id="CHEBI:15378"/>
        <dbReference type="ChEBI" id="CHEBI:57856"/>
        <dbReference type="ChEBI" id="CHEBI:59789"/>
        <dbReference type="ChEBI" id="CHEBI:65314"/>
        <dbReference type="ChEBI" id="CHEBI:74486"/>
        <dbReference type="EC" id="2.1.1.177"/>
    </reaction>
</comment>
<keyword evidence="5" id="KW-0963">Cytoplasm</keyword>
<name>A0A0T5P6I6_9RHOB</name>
<dbReference type="STRING" id="540747.SAMN04488031_102101"/>
<sequence length="156" mass="17035">MRVHICAVGRLRSGPERDLLDDYLTRFDRTGRPLGLGPATVTEVEDRKGGGMAAEAGLLDRAIPKGAVTIALDERGKLLTSPDFADLLGRWRDEGRGDAAFVIGGADGIDASLRQKADFKLSFGKMVWPHMLVRVMLSEQLYRAASILAGTPYHRE</sequence>
<keyword evidence="5" id="KW-0698">rRNA processing</keyword>
<reference evidence="6 8" key="1">
    <citation type="submission" date="2015-04" db="EMBL/GenBank/DDBJ databases">
        <title>The draft genome sequence of Roseovarius indicus B108T.</title>
        <authorList>
            <person name="Li G."/>
            <person name="Lai Q."/>
            <person name="Shao Z."/>
            <person name="Yan P."/>
        </authorList>
    </citation>
    <scope>NUCLEOTIDE SEQUENCE [LARGE SCALE GENOMIC DNA]</scope>
    <source>
        <strain evidence="6 8">B108</strain>
    </source>
</reference>
<proteinExistence type="inferred from homology"/>
<dbReference type="GO" id="GO:0070038">
    <property type="term" value="F:rRNA (pseudouridine-N3-)-methyltransferase activity"/>
    <property type="evidence" value="ECO:0007669"/>
    <property type="project" value="UniProtKB-UniRule"/>
</dbReference>
<dbReference type="EMBL" id="CP031598">
    <property type="protein sequence ID" value="QEW24324.1"/>
    <property type="molecule type" value="Genomic_DNA"/>
</dbReference>
<dbReference type="PANTHER" id="PTHR33603:SF1">
    <property type="entry name" value="RIBOSOMAL RNA LARGE SUBUNIT METHYLTRANSFERASE H"/>
    <property type="match status" value="1"/>
</dbReference>
<evidence type="ECO:0000256" key="5">
    <source>
        <dbReference type="HAMAP-Rule" id="MF_00658"/>
    </source>
</evidence>
<comment type="similarity">
    <text evidence="4 5">Belongs to the RNA methyltransferase RlmH family.</text>
</comment>
<dbReference type="SUPFAM" id="SSF75217">
    <property type="entry name" value="alpha/beta knot"/>
    <property type="match status" value="1"/>
</dbReference>